<dbReference type="OrthoDB" id="347314at2759"/>
<proteinExistence type="predicted"/>
<keyword evidence="2" id="KW-0732">Signal</keyword>
<dbReference type="Proteomes" id="UP000580250">
    <property type="component" value="Unassembled WGS sequence"/>
</dbReference>
<gene>
    <name evidence="3" type="ORF">MENT_LOCUS15564</name>
</gene>
<comment type="caution">
    <text evidence="3">The sequence shown here is derived from an EMBL/GenBank/DDBJ whole genome shotgun (WGS) entry which is preliminary data.</text>
</comment>
<feature type="chain" id="PRO_5028032343" evidence="2">
    <location>
        <begin position="20"/>
        <end position="74"/>
    </location>
</feature>
<evidence type="ECO:0000313" key="4">
    <source>
        <dbReference type="Proteomes" id="UP000580250"/>
    </source>
</evidence>
<feature type="compositionally biased region" description="Acidic residues" evidence="1">
    <location>
        <begin position="63"/>
        <end position="74"/>
    </location>
</feature>
<evidence type="ECO:0000256" key="1">
    <source>
        <dbReference type="SAM" id="MobiDB-lite"/>
    </source>
</evidence>
<evidence type="ECO:0000256" key="2">
    <source>
        <dbReference type="SAM" id="SignalP"/>
    </source>
</evidence>
<name>A0A6V7URI2_MELEN</name>
<feature type="signal peptide" evidence="2">
    <location>
        <begin position="1"/>
        <end position="19"/>
    </location>
</feature>
<accession>A0A6V7URI2</accession>
<organism evidence="3 4">
    <name type="scientific">Meloidogyne enterolobii</name>
    <name type="common">Root-knot nematode worm</name>
    <name type="synonym">Meloidogyne mayaguensis</name>
    <dbReference type="NCBI Taxonomy" id="390850"/>
    <lineage>
        <taxon>Eukaryota</taxon>
        <taxon>Metazoa</taxon>
        <taxon>Ecdysozoa</taxon>
        <taxon>Nematoda</taxon>
        <taxon>Chromadorea</taxon>
        <taxon>Rhabditida</taxon>
        <taxon>Tylenchina</taxon>
        <taxon>Tylenchomorpha</taxon>
        <taxon>Tylenchoidea</taxon>
        <taxon>Meloidogynidae</taxon>
        <taxon>Meloidogyninae</taxon>
        <taxon>Meloidogyne</taxon>
    </lineage>
</organism>
<protein>
    <submittedName>
        <fullName evidence="3">Uncharacterized protein</fullName>
    </submittedName>
</protein>
<dbReference type="AlphaFoldDB" id="A0A6V7URI2"/>
<reference evidence="3 4" key="1">
    <citation type="submission" date="2020-08" db="EMBL/GenBank/DDBJ databases">
        <authorList>
            <person name="Koutsovoulos G."/>
            <person name="Danchin GJ E."/>
        </authorList>
    </citation>
    <scope>NUCLEOTIDE SEQUENCE [LARGE SCALE GENOMIC DNA]</scope>
</reference>
<feature type="region of interest" description="Disordered" evidence="1">
    <location>
        <begin position="38"/>
        <end position="74"/>
    </location>
</feature>
<evidence type="ECO:0000313" key="3">
    <source>
        <dbReference type="EMBL" id="CAD2162698.1"/>
    </source>
</evidence>
<sequence length="74" mass="7769">MLYLLLGALWVSQFGNTLSTANRHSSTASTKCSQRLFEAKGNPAPGSNGFSIEVNDAPPGLDELNDDGDDGLEG</sequence>
<dbReference type="EMBL" id="CAJEWN010000093">
    <property type="protein sequence ID" value="CAD2162698.1"/>
    <property type="molecule type" value="Genomic_DNA"/>
</dbReference>